<evidence type="ECO:0000313" key="1">
    <source>
        <dbReference type="EMBL" id="BAH35271.1"/>
    </source>
</evidence>
<dbReference type="AlphaFoldDB" id="C0ZML3"/>
<protein>
    <submittedName>
        <fullName evidence="1">Uncharacterized protein</fullName>
    </submittedName>
</protein>
<dbReference type="Proteomes" id="UP000002204">
    <property type="component" value="Chromosome"/>
</dbReference>
<organism evidence="1 2">
    <name type="scientific">Rhodococcus erythropolis (strain PR4 / NBRC 100887)</name>
    <dbReference type="NCBI Taxonomy" id="234621"/>
    <lineage>
        <taxon>Bacteria</taxon>
        <taxon>Bacillati</taxon>
        <taxon>Actinomycetota</taxon>
        <taxon>Actinomycetes</taxon>
        <taxon>Mycobacteriales</taxon>
        <taxon>Nocardiaceae</taxon>
        <taxon>Rhodococcus</taxon>
        <taxon>Rhodococcus erythropolis group</taxon>
    </lineage>
</organism>
<name>C0ZML3_RHOE4</name>
<reference evidence="2" key="1">
    <citation type="submission" date="2005-03" db="EMBL/GenBank/DDBJ databases">
        <title>Comparison of the complete genome sequences of Rhodococcus erythropolis PR4 and Rhodococcus opacus B4.</title>
        <authorList>
            <person name="Takarada H."/>
            <person name="Sekine M."/>
            <person name="Hosoyama A."/>
            <person name="Yamada R."/>
            <person name="Fujisawa T."/>
            <person name="Omata S."/>
            <person name="Shimizu A."/>
            <person name="Tsukatani N."/>
            <person name="Tanikawa S."/>
            <person name="Fujita N."/>
            <person name="Harayama S."/>
        </authorList>
    </citation>
    <scope>NUCLEOTIDE SEQUENCE [LARGE SCALE GENOMIC DNA]</scope>
    <source>
        <strain evidence="2">PR4 / NBRC 100887</strain>
    </source>
</reference>
<evidence type="ECO:0000313" key="2">
    <source>
        <dbReference type="Proteomes" id="UP000002204"/>
    </source>
</evidence>
<proteinExistence type="predicted"/>
<dbReference type="HOGENOM" id="CLU_129302_0_0_11"/>
<accession>C0ZML3</accession>
<dbReference type="eggNOG" id="ENOG5031GNJ">
    <property type="taxonomic scope" value="Bacteria"/>
</dbReference>
<dbReference type="EMBL" id="AP008957">
    <property type="protein sequence ID" value="BAH35271.1"/>
    <property type="molecule type" value="Genomic_DNA"/>
</dbReference>
<reference evidence="1 2" key="2">
    <citation type="journal article" date="2006" name="Environ. Microbiol.">
        <title>Sequence analysis of three plasmids harboured in Rhodococcus erythropolis strain PR4.</title>
        <authorList>
            <person name="Sekine M."/>
            <person name="Tanikawa S."/>
            <person name="Omata S."/>
            <person name="Saito M."/>
            <person name="Fujisawa T."/>
            <person name="Tsukatani N."/>
            <person name="Tajima T."/>
            <person name="Sekigawa T."/>
            <person name="Kosugi H."/>
            <person name="Matsuo Y."/>
            <person name="Nishiko R."/>
            <person name="Imamura K."/>
            <person name="Ito M."/>
            <person name="Narita H."/>
            <person name="Tago S."/>
            <person name="Fujita N."/>
            <person name="Harayama S."/>
        </authorList>
    </citation>
    <scope>NUCLEOTIDE SEQUENCE [LARGE SCALE GENOMIC DNA]</scope>
    <source>
        <strain evidence="2">PR4 / NBRC 100887</strain>
    </source>
</reference>
<dbReference type="KEGG" id="rer:RER_45630"/>
<sequence>MHQSVVKTQQFVNMNREDAVSGWCRRIGFGQQKGRRMVVEKLVLEKSCLVVQVREDGSYSVGPQGREVVWRDAMEKGAVIGIGQHTPGDVEGESWWVVYGQSDAGADVTVRLEDGSHVPVGRIGEIFASEWVSTPQQALLYRSDRPVESQPTNLSVLFARPKFMPKAAFPENDRL</sequence>
<gene>
    <name evidence="1" type="ordered locus">RER_45630</name>
</gene>